<name>A0A6J4NDJ5_9BACT</name>
<dbReference type="AlphaFoldDB" id="A0A6J4NDJ5"/>
<feature type="region of interest" description="Disordered" evidence="1">
    <location>
        <begin position="1"/>
        <end position="408"/>
    </location>
</feature>
<protein>
    <submittedName>
        <fullName evidence="2">Uncharacterized protein</fullName>
    </submittedName>
</protein>
<feature type="compositionally biased region" description="Basic residues" evidence="1">
    <location>
        <begin position="323"/>
        <end position="334"/>
    </location>
</feature>
<evidence type="ECO:0000256" key="1">
    <source>
        <dbReference type="SAM" id="MobiDB-lite"/>
    </source>
</evidence>
<gene>
    <name evidence="2" type="ORF">AVDCRST_MAG89-5286</name>
</gene>
<feature type="compositionally biased region" description="Basic residues" evidence="1">
    <location>
        <begin position="343"/>
        <end position="363"/>
    </location>
</feature>
<dbReference type="EMBL" id="CADCTV010001109">
    <property type="protein sequence ID" value="CAA9379821.1"/>
    <property type="molecule type" value="Genomic_DNA"/>
</dbReference>
<proteinExistence type="predicted"/>
<sequence length="408" mass="43490">GHKHQLQACRRPGGADARRAERPHPALAGPHRRARRHRPQHRFPHRRAAEPRSAADGPHRRLPGEPGRRHRRRVAGGGQGHGAGRAALLAGLRRSRDPQGIRAPGRCPLRLPGADGGEHRRPVHAGRAAGVRPPPVPRRVHHPAAHHRPVPAAGGRAGARARRPAARLQPHGLARAEEPHRRGAGGGAAAGGPRHLGRSGAPRALRSDGGAECRGNAGRAAEPAGAVEDGQRRAPPAQRSASPGGGRGVPAASRDVELAQRAGGDRGHARRGGERRGDGALPDQLRVERHQVLGPVALQPLGAPEGRPARRRGRVRPGDHGRGQRAGRSRRGARKALFPLLPRPRHHHRGRGHRARPQHRARHGGVAGRARLGRVRHAGGLALPAGRTLPPRRGPRAPRRSNRGPRRV</sequence>
<evidence type="ECO:0000313" key="2">
    <source>
        <dbReference type="EMBL" id="CAA9379821.1"/>
    </source>
</evidence>
<reference evidence="2" key="1">
    <citation type="submission" date="2020-02" db="EMBL/GenBank/DDBJ databases">
        <authorList>
            <person name="Meier V. D."/>
        </authorList>
    </citation>
    <scope>NUCLEOTIDE SEQUENCE</scope>
    <source>
        <strain evidence="2">AVDCRST_MAG89</strain>
    </source>
</reference>
<feature type="compositionally biased region" description="Basic residues" evidence="1">
    <location>
        <begin position="30"/>
        <end position="46"/>
    </location>
</feature>
<feature type="compositionally biased region" description="Basic residues" evidence="1">
    <location>
        <begin position="138"/>
        <end position="149"/>
    </location>
</feature>
<feature type="compositionally biased region" description="Basic and acidic residues" evidence="1">
    <location>
        <begin position="57"/>
        <end position="67"/>
    </location>
</feature>
<accession>A0A6J4NDJ5</accession>
<feature type="compositionally biased region" description="Basic residues" evidence="1">
    <location>
        <begin position="393"/>
        <end position="408"/>
    </location>
</feature>
<feature type="non-terminal residue" evidence="2">
    <location>
        <position position="1"/>
    </location>
</feature>
<feature type="compositionally biased region" description="Low complexity" evidence="1">
    <location>
        <begin position="378"/>
        <end position="391"/>
    </location>
</feature>
<feature type="compositionally biased region" description="Basic and acidic residues" evidence="1">
    <location>
        <begin position="254"/>
        <end position="278"/>
    </location>
</feature>
<organism evidence="2">
    <name type="scientific">uncultured Gemmatimonadota bacterium</name>
    <dbReference type="NCBI Taxonomy" id="203437"/>
    <lineage>
        <taxon>Bacteria</taxon>
        <taxon>Pseudomonadati</taxon>
        <taxon>Gemmatimonadota</taxon>
        <taxon>environmental samples</taxon>
    </lineage>
</organism>
<feature type="non-terminal residue" evidence="2">
    <location>
        <position position="408"/>
    </location>
</feature>